<evidence type="ECO:0000313" key="2">
    <source>
        <dbReference type="Proteomes" id="UP000509594"/>
    </source>
</evidence>
<dbReference type="EMBL" id="CP058215">
    <property type="protein sequence ID" value="QLC48885.1"/>
    <property type="molecule type" value="Genomic_DNA"/>
</dbReference>
<protein>
    <submittedName>
        <fullName evidence="1">Uncharacterized protein</fullName>
    </submittedName>
</protein>
<reference evidence="1 2" key="1">
    <citation type="submission" date="2020-06" db="EMBL/GenBank/DDBJ databases">
        <title>Methanolobus halotolerans sp. nov., isolated from a saline lake Tus in Siberia.</title>
        <authorList>
            <person name="Shen Y."/>
            <person name="Chen S.-C."/>
            <person name="Lai M.-C."/>
            <person name="Huang H.-H."/>
            <person name="Chiu H.-H."/>
            <person name="Tang S.-L."/>
            <person name="Rogozin D.Y."/>
            <person name="Degermendzhy A.G."/>
        </authorList>
    </citation>
    <scope>NUCLEOTIDE SEQUENCE [LARGE SCALE GENOMIC DNA]</scope>
    <source>
        <strain evidence="1 2">DSM 21339</strain>
    </source>
</reference>
<dbReference type="GeneID" id="55820139"/>
<dbReference type="Proteomes" id="UP000509594">
    <property type="component" value="Chromosome"/>
</dbReference>
<evidence type="ECO:0000313" key="1">
    <source>
        <dbReference type="EMBL" id="QLC48885.1"/>
    </source>
</evidence>
<dbReference type="AlphaFoldDB" id="A0A7D5IME5"/>
<dbReference type="KEGG" id="mzi:HWN40_00650"/>
<name>A0A7D5IME5_9EURY</name>
<organism evidence="1 2">
    <name type="scientific">Methanolobus zinderi</name>
    <dbReference type="NCBI Taxonomy" id="536044"/>
    <lineage>
        <taxon>Archaea</taxon>
        <taxon>Methanobacteriati</taxon>
        <taxon>Methanobacteriota</taxon>
        <taxon>Stenosarchaea group</taxon>
        <taxon>Methanomicrobia</taxon>
        <taxon>Methanosarcinales</taxon>
        <taxon>Methanosarcinaceae</taxon>
        <taxon>Methanolobus</taxon>
    </lineage>
</organism>
<accession>A0A7D5IME5</accession>
<dbReference type="OrthoDB" id="381140at2157"/>
<keyword evidence="2" id="KW-1185">Reference proteome</keyword>
<proteinExistence type="predicted"/>
<dbReference type="RefSeq" id="WP_176963948.1">
    <property type="nucleotide sequence ID" value="NZ_CP058215.1"/>
</dbReference>
<gene>
    <name evidence="1" type="ORF">HWN40_00650</name>
</gene>
<sequence length="159" mass="17604">MAFVHTTPKKAASFASKKDFLHKKRSNSAVTLAFDQNCLDQDYVYLKGEGGSYYWMDSKGLKIHLCDIAGPEDISPDDINSIITAVLSSVSSFDRSYVYAFSEEITLTIRKAFIENISESAVDVMMGWKSIAMLILAPAYPVKGGIGVKIGHEEYKIFS</sequence>